<reference evidence="1 2" key="1">
    <citation type="submission" date="2013-02" db="EMBL/GenBank/DDBJ databases">
        <title>The Genome Annotation of Plasmodium falciparum MaliPS096_E11.</title>
        <authorList>
            <consortium name="The Broad Institute Genome Sequencing Platform"/>
            <consortium name="The Broad Institute Genome Sequencing Center for Infectious Disease"/>
            <person name="Neafsey D."/>
            <person name="Hoffman S."/>
            <person name="Volkman S."/>
            <person name="Rosenthal P."/>
            <person name="Walker B."/>
            <person name="Young S.K."/>
            <person name="Zeng Q."/>
            <person name="Gargeya S."/>
            <person name="Fitzgerald M."/>
            <person name="Haas B."/>
            <person name="Abouelleil A."/>
            <person name="Allen A.W."/>
            <person name="Alvarado L."/>
            <person name="Arachchi H.M."/>
            <person name="Berlin A.M."/>
            <person name="Chapman S.B."/>
            <person name="Gainer-Dewar J."/>
            <person name="Goldberg J."/>
            <person name="Griggs A."/>
            <person name="Gujja S."/>
            <person name="Hansen M."/>
            <person name="Howarth C."/>
            <person name="Imamovic A."/>
            <person name="Ireland A."/>
            <person name="Larimer J."/>
            <person name="McCowan C."/>
            <person name="Murphy C."/>
            <person name="Pearson M."/>
            <person name="Poon T.W."/>
            <person name="Priest M."/>
            <person name="Roberts A."/>
            <person name="Saif S."/>
            <person name="Shea T."/>
            <person name="Sisk P."/>
            <person name="Sykes S."/>
            <person name="Wortman J."/>
            <person name="Nusbaum C."/>
            <person name="Birren B."/>
        </authorList>
    </citation>
    <scope>NUCLEOTIDE SEQUENCE [LARGE SCALE GENOMIC DNA]</scope>
    <source>
        <strain evidence="1 2">MaliPS096_E11</strain>
    </source>
</reference>
<accession>A0A024WFS3</accession>
<gene>
    <name evidence="1" type="ORF">PFMALIP_06196</name>
</gene>
<evidence type="ECO:0000313" key="2">
    <source>
        <dbReference type="Proteomes" id="UP000030699"/>
    </source>
</evidence>
<protein>
    <submittedName>
        <fullName evidence="1">Uncharacterized protein</fullName>
    </submittedName>
</protein>
<dbReference type="AlphaFoldDB" id="A0A024WFS3"/>
<evidence type="ECO:0000313" key="1">
    <source>
        <dbReference type="EMBL" id="ETW45743.1"/>
    </source>
</evidence>
<dbReference type="EMBL" id="KI925950">
    <property type="protein sequence ID" value="ETW45743.1"/>
    <property type="molecule type" value="Genomic_DNA"/>
</dbReference>
<proteinExistence type="predicted"/>
<sequence>MERRYYLKKNDKIFKKVNIEDILKLINNNENGIRDNIMLILYICNNLEEDHLK</sequence>
<organism evidence="1 2">
    <name type="scientific">Plasmodium falciparum MaliPS096_E11</name>
    <dbReference type="NCBI Taxonomy" id="1036727"/>
    <lineage>
        <taxon>Eukaryota</taxon>
        <taxon>Sar</taxon>
        <taxon>Alveolata</taxon>
        <taxon>Apicomplexa</taxon>
        <taxon>Aconoidasida</taxon>
        <taxon>Haemosporida</taxon>
        <taxon>Plasmodiidae</taxon>
        <taxon>Plasmodium</taxon>
        <taxon>Plasmodium (Laverania)</taxon>
    </lineage>
</organism>
<dbReference type="Proteomes" id="UP000030699">
    <property type="component" value="Unassembled WGS sequence"/>
</dbReference>
<reference evidence="1 2" key="2">
    <citation type="submission" date="2013-02" db="EMBL/GenBank/DDBJ databases">
        <title>The Genome Sequence of Plasmodium falciparum MaliPS096_E11.</title>
        <authorList>
            <consortium name="The Broad Institute Genome Sequencing Platform"/>
            <consortium name="The Broad Institute Genome Sequencing Center for Infectious Disease"/>
            <person name="Neafsey D."/>
            <person name="Cheeseman I."/>
            <person name="Volkman S."/>
            <person name="Adams J."/>
            <person name="Walker B."/>
            <person name="Young S.K."/>
            <person name="Zeng Q."/>
            <person name="Gargeya S."/>
            <person name="Fitzgerald M."/>
            <person name="Haas B."/>
            <person name="Abouelleil A."/>
            <person name="Alvarado L."/>
            <person name="Arachchi H.M."/>
            <person name="Berlin A.M."/>
            <person name="Chapman S.B."/>
            <person name="Dewar J."/>
            <person name="Goldberg J."/>
            <person name="Griggs A."/>
            <person name="Gujja S."/>
            <person name="Hansen M."/>
            <person name="Howarth C."/>
            <person name="Imamovic A."/>
            <person name="Larimer J."/>
            <person name="McCowan C."/>
            <person name="Murphy C."/>
            <person name="Neiman D."/>
            <person name="Pearson M."/>
            <person name="Priest M."/>
            <person name="Roberts A."/>
            <person name="Saif S."/>
            <person name="Shea T."/>
            <person name="Sisk P."/>
            <person name="Sykes S."/>
            <person name="Wortman J."/>
            <person name="Nusbaum C."/>
            <person name="Birren B."/>
        </authorList>
    </citation>
    <scope>NUCLEOTIDE SEQUENCE [LARGE SCALE GENOMIC DNA]</scope>
    <source>
        <strain evidence="1 2">MaliPS096_E11</strain>
    </source>
</reference>
<name>A0A024WFS3_PLAFA</name>